<reference evidence="3" key="1">
    <citation type="journal article" date="2017" name="Front. Plant Sci.">
        <title>Climate Clever Clovers: New Paradigm to Reduce the Environmental Footprint of Ruminants by Breeding Low Methanogenic Forages Utilizing Haplotype Variation.</title>
        <authorList>
            <person name="Kaur P."/>
            <person name="Appels R."/>
            <person name="Bayer P.E."/>
            <person name="Keeble-Gagnere G."/>
            <person name="Wang J."/>
            <person name="Hirakawa H."/>
            <person name="Shirasawa K."/>
            <person name="Vercoe P."/>
            <person name="Stefanova K."/>
            <person name="Durmic Z."/>
            <person name="Nichols P."/>
            <person name="Revell C."/>
            <person name="Isobe S.N."/>
            <person name="Edwards D."/>
            <person name="Erskine W."/>
        </authorList>
    </citation>
    <scope>NUCLEOTIDE SEQUENCE [LARGE SCALE GENOMIC DNA]</scope>
    <source>
        <strain evidence="3">cv. Daliak</strain>
    </source>
</reference>
<dbReference type="OrthoDB" id="1400310at2759"/>
<gene>
    <name evidence="2" type="ORF">TSUD_333150</name>
</gene>
<evidence type="ECO:0000313" key="2">
    <source>
        <dbReference type="EMBL" id="GAU31539.1"/>
    </source>
</evidence>
<dbReference type="PANTHER" id="PTHR35095">
    <property type="entry name" value="OS05G0143300 PROTEIN"/>
    <property type="match status" value="1"/>
</dbReference>
<dbReference type="EMBL" id="DF973459">
    <property type="protein sequence ID" value="GAU31539.1"/>
    <property type="molecule type" value="Genomic_DNA"/>
</dbReference>
<sequence>MVQRLCLMASHTYPPGLTFPTTHHIKDMFSFKGKGGDSQTFLPSSLAKPDMLNYQCPFLMSSPSAESVKTQIKWFDDNQFVNADFSAQRPVSTDVQESCSNAVLLGFGIVEQCTKHDKITKHLKSGTAESRIDGANISLMSDLMKLQLSAIDEPKQPFSSDSSSLLYLNDKFDIQKPLLYFLQDSALTSKITVHLDGQITFMGTEIQMKDLLSVVAESYLSKSLHKGEKHSMLVPHFSRVNINEAEGLNHSSTVKQTLTAPLRSPKKVKTRPSQKKNKKIDRERDLYKNYSHACESLLSLMVNKKKRRRTMIPSLKKSGPELPELLTQISAGIAGTGLAVLLSVICKLACGRLLLSASSLFNTGLGFGLVWLSCSVSKLRTTIVSISKHAAKLGLKEEEMIQKLDKSIRDIYFGSAAVLAMAVLSIG</sequence>
<evidence type="ECO:0000313" key="3">
    <source>
        <dbReference type="Proteomes" id="UP000242715"/>
    </source>
</evidence>
<name>A0A2Z6NIL7_TRISU</name>
<feature type="compositionally biased region" description="Basic residues" evidence="1">
    <location>
        <begin position="264"/>
        <end position="279"/>
    </location>
</feature>
<feature type="region of interest" description="Disordered" evidence="1">
    <location>
        <begin position="253"/>
        <end position="282"/>
    </location>
</feature>
<organism evidence="2 3">
    <name type="scientific">Trifolium subterraneum</name>
    <name type="common">Subterranean clover</name>
    <dbReference type="NCBI Taxonomy" id="3900"/>
    <lineage>
        <taxon>Eukaryota</taxon>
        <taxon>Viridiplantae</taxon>
        <taxon>Streptophyta</taxon>
        <taxon>Embryophyta</taxon>
        <taxon>Tracheophyta</taxon>
        <taxon>Spermatophyta</taxon>
        <taxon>Magnoliopsida</taxon>
        <taxon>eudicotyledons</taxon>
        <taxon>Gunneridae</taxon>
        <taxon>Pentapetalae</taxon>
        <taxon>rosids</taxon>
        <taxon>fabids</taxon>
        <taxon>Fabales</taxon>
        <taxon>Fabaceae</taxon>
        <taxon>Papilionoideae</taxon>
        <taxon>50 kb inversion clade</taxon>
        <taxon>NPAAA clade</taxon>
        <taxon>Hologalegina</taxon>
        <taxon>IRL clade</taxon>
        <taxon>Trifolieae</taxon>
        <taxon>Trifolium</taxon>
    </lineage>
</organism>
<keyword evidence="3" id="KW-1185">Reference proteome</keyword>
<dbReference type="PANTHER" id="PTHR35095:SF2">
    <property type="entry name" value="PROTEIN, PUTATIVE-RELATED"/>
    <property type="match status" value="1"/>
</dbReference>
<accession>A0A2Z6NIL7</accession>
<proteinExistence type="predicted"/>
<protein>
    <submittedName>
        <fullName evidence="2">Uncharacterized protein</fullName>
    </submittedName>
</protein>
<dbReference type="AlphaFoldDB" id="A0A2Z6NIL7"/>
<evidence type="ECO:0000256" key="1">
    <source>
        <dbReference type="SAM" id="MobiDB-lite"/>
    </source>
</evidence>
<dbReference type="Proteomes" id="UP000242715">
    <property type="component" value="Unassembled WGS sequence"/>
</dbReference>